<dbReference type="Pfam" id="PF00196">
    <property type="entry name" value="GerE"/>
    <property type="match status" value="1"/>
</dbReference>
<dbReference type="AlphaFoldDB" id="A0A1H0EQZ2"/>
<dbReference type="CDD" id="cd06170">
    <property type="entry name" value="LuxR_C_like"/>
    <property type="match status" value="1"/>
</dbReference>
<dbReference type="SUPFAM" id="SSF46894">
    <property type="entry name" value="C-terminal effector domain of the bipartite response regulators"/>
    <property type="match status" value="1"/>
</dbReference>
<dbReference type="GO" id="GO:0006355">
    <property type="term" value="P:regulation of DNA-templated transcription"/>
    <property type="evidence" value="ECO:0007669"/>
    <property type="project" value="InterPro"/>
</dbReference>
<dbReference type="SMART" id="SM00421">
    <property type="entry name" value="HTH_LUXR"/>
    <property type="match status" value="1"/>
</dbReference>
<dbReference type="InterPro" id="IPR011006">
    <property type="entry name" value="CheY-like_superfamily"/>
</dbReference>
<gene>
    <name evidence="6" type="ORF">SAMN05444142_10532</name>
</gene>
<sequence>MATVLIADDHDLVRAALVSYLQDATGYDVVEAATLDQALAAIARGGPFDLVLLDYTMPGMSLPAGLTRAIEANAPGPVAILSGTAPPEVARRALAAGAQGFLPKSIDPDTMIAAVRHMMAGHSYRPQEFLDSEHRTRGAVHITPREMDVLRGVMEGKSNKEIARDLNIQEVTIKLHVKTICRKLQARNRTHAAMLARDLDLA</sequence>
<dbReference type="InterPro" id="IPR016032">
    <property type="entry name" value="Sig_transdc_resp-reg_C-effctor"/>
</dbReference>
<dbReference type="InterPro" id="IPR000792">
    <property type="entry name" value="Tscrpt_reg_LuxR_C"/>
</dbReference>
<dbReference type="GO" id="GO:0003677">
    <property type="term" value="F:DNA binding"/>
    <property type="evidence" value="ECO:0007669"/>
    <property type="project" value="UniProtKB-KW"/>
</dbReference>
<dbReference type="PROSITE" id="PS50043">
    <property type="entry name" value="HTH_LUXR_2"/>
    <property type="match status" value="1"/>
</dbReference>
<name>A0A1H0EQZ2_9RHOB</name>
<evidence type="ECO:0000313" key="6">
    <source>
        <dbReference type="EMBL" id="SHK40156.1"/>
    </source>
</evidence>
<keyword evidence="7" id="KW-1185">Reference proteome</keyword>
<dbReference type="EMBL" id="FQZZ01000005">
    <property type="protein sequence ID" value="SHK40156.1"/>
    <property type="molecule type" value="Genomic_DNA"/>
</dbReference>
<evidence type="ECO:0000256" key="3">
    <source>
        <dbReference type="PROSITE-ProRule" id="PRU00169"/>
    </source>
</evidence>
<dbReference type="RefSeq" id="WP_149787430.1">
    <property type="nucleotide sequence ID" value="NZ_FNIO01000002.1"/>
</dbReference>
<dbReference type="InterPro" id="IPR001789">
    <property type="entry name" value="Sig_transdc_resp-reg_receiver"/>
</dbReference>
<keyword evidence="1 3" id="KW-0597">Phosphoprotein</keyword>
<accession>A0A1H0EQZ2</accession>
<dbReference type="PROSITE" id="PS50110">
    <property type="entry name" value="RESPONSE_REGULATORY"/>
    <property type="match status" value="1"/>
</dbReference>
<dbReference type="CDD" id="cd17535">
    <property type="entry name" value="REC_NarL-like"/>
    <property type="match status" value="1"/>
</dbReference>
<protein>
    <submittedName>
        <fullName evidence="6">Two component transcriptional regulator, LuxR family</fullName>
    </submittedName>
</protein>
<evidence type="ECO:0000256" key="2">
    <source>
        <dbReference type="ARBA" id="ARBA00023125"/>
    </source>
</evidence>
<feature type="domain" description="HTH luxR-type" evidence="4">
    <location>
        <begin position="135"/>
        <end position="200"/>
    </location>
</feature>
<dbReference type="PANTHER" id="PTHR45566">
    <property type="entry name" value="HTH-TYPE TRANSCRIPTIONAL REGULATOR YHJB-RELATED"/>
    <property type="match status" value="1"/>
</dbReference>
<dbReference type="PRINTS" id="PR00038">
    <property type="entry name" value="HTHLUXR"/>
</dbReference>
<keyword evidence="2" id="KW-0238">DNA-binding</keyword>
<evidence type="ECO:0000313" key="7">
    <source>
        <dbReference type="Proteomes" id="UP000324252"/>
    </source>
</evidence>
<dbReference type="GO" id="GO:0000160">
    <property type="term" value="P:phosphorelay signal transduction system"/>
    <property type="evidence" value="ECO:0007669"/>
    <property type="project" value="InterPro"/>
</dbReference>
<dbReference type="Gene3D" id="1.10.10.10">
    <property type="entry name" value="Winged helix-like DNA-binding domain superfamily/Winged helix DNA-binding domain"/>
    <property type="match status" value="1"/>
</dbReference>
<dbReference type="Proteomes" id="UP000324252">
    <property type="component" value="Unassembled WGS sequence"/>
</dbReference>
<dbReference type="InterPro" id="IPR036388">
    <property type="entry name" value="WH-like_DNA-bd_sf"/>
</dbReference>
<evidence type="ECO:0000256" key="1">
    <source>
        <dbReference type="ARBA" id="ARBA00022553"/>
    </source>
</evidence>
<reference evidence="6 7" key="1">
    <citation type="submission" date="2016-11" db="EMBL/GenBank/DDBJ databases">
        <authorList>
            <person name="Varghese N."/>
            <person name="Submissions S."/>
        </authorList>
    </citation>
    <scope>NUCLEOTIDE SEQUENCE [LARGE SCALE GENOMIC DNA]</scope>
    <source>
        <strain evidence="6 7">DSM 29620</strain>
    </source>
</reference>
<feature type="modified residue" description="4-aspartylphosphate" evidence="3">
    <location>
        <position position="54"/>
    </location>
</feature>
<dbReference type="PANTHER" id="PTHR45566:SF2">
    <property type="entry name" value="NARL SUBFAMILY"/>
    <property type="match status" value="1"/>
</dbReference>
<dbReference type="SMART" id="SM00448">
    <property type="entry name" value="REC"/>
    <property type="match status" value="1"/>
</dbReference>
<dbReference type="SUPFAM" id="SSF52172">
    <property type="entry name" value="CheY-like"/>
    <property type="match status" value="1"/>
</dbReference>
<evidence type="ECO:0000259" key="4">
    <source>
        <dbReference type="PROSITE" id="PS50043"/>
    </source>
</evidence>
<feature type="domain" description="Response regulatory" evidence="5">
    <location>
        <begin position="3"/>
        <end position="119"/>
    </location>
</feature>
<proteinExistence type="predicted"/>
<dbReference type="InterPro" id="IPR058245">
    <property type="entry name" value="NreC/VraR/RcsB-like_REC"/>
</dbReference>
<dbReference type="OrthoDB" id="3679796at2"/>
<evidence type="ECO:0000259" key="5">
    <source>
        <dbReference type="PROSITE" id="PS50110"/>
    </source>
</evidence>
<organism evidence="6 7">
    <name type="scientific">Lutimaribacter pacificus</name>
    <dbReference type="NCBI Taxonomy" id="391948"/>
    <lineage>
        <taxon>Bacteria</taxon>
        <taxon>Pseudomonadati</taxon>
        <taxon>Pseudomonadota</taxon>
        <taxon>Alphaproteobacteria</taxon>
        <taxon>Rhodobacterales</taxon>
        <taxon>Roseobacteraceae</taxon>
        <taxon>Lutimaribacter</taxon>
    </lineage>
</organism>
<dbReference type="InterPro" id="IPR051015">
    <property type="entry name" value="EvgA-like"/>
</dbReference>
<dbReference type="Gene3D" id="3.40.50.2300">
    <property type="match status" value="1"/>
</dbReference>
<dbReference type="Pfam" id="PF00072">
    <property type="entry name" value="Response_reg"/>
    <property type="match status" value="1"/>
</dbReference>